<evidence type="ECO:0000256" key="3">
    <source>
        <dbReference type="ARBA" id="ARBA00023125"/>
    </source>
</evidence>
<dbReference type="CDD" id="cd00103">
    <property type="entry name" value="IRF"/>
    <property type="match status" value="1"/>
</dbReference>
<dbReference type="SUPFAM" id="SSF49879">
    <property type="entry name" value="SMAD/FHA domain"/>
    <property type="match status" value="1"/>
</dbReference>
<feature type="transmembrane region" description="Helical" evidence="8">
    <location>
        <begin position="462"/>
        <end position="482"/>
    </location>
</feature>
<feature type="transmembrane region" description="Helical" evidence="8">
    <location>
        <begin position="558"/>
        <end position="578"/>
    </location>
</feature>
<keyword evidence="8" id="KW-1133">Transmembrane helix</keyword>
<evidence type="ECO:0000256" key="6">
    <source>
        <dbReference type="ARBA" id="ARBA00023242"/>
    </source>
</evidence>
<dbReference type="Gene3D" id="1.10.10.10">
    <property type="entry name" value="Winged helix-like DNA-binding domain superfamily/Winged helix DNA-binding domain"/>
    <property type="match status" value="1"/>
</dbReference>
<feature type="region of interest" description="Disordered" evidence="7">
    <location>
        <begin position="216"/>
        <end position="243"/>
    </location>
</feature>
<dbReference type="GO" id="GO:0005634">
    <property type="term" value="C:nucleus"/>
    <property type="evidence" value="ECO:0007669"/>
    <property type="project" value="UniProtKB-SubCell"/>
</dbReference>
<feature type="transmembrane region" description="Helical" evidence="8">
    <location>
        <begin position="494"/>
        <end position="514"/>
    </location>
</feature>
<dbReference type="Ensembl" id="ENSLLET00000040226.1">
    <property type="protein sequence ID" value="ENSLLEP00000038695.1"/>
    <property type="gene ID" value="ENSLLEG00000024429.1"/>
</dbReference>
<keyword evidence="5" id="KW-0804">Transcription</keyword>
<keyword evidence="11" id="KW-1185">Reference proteome</keyword>
<evidence type="ECO:0000313" key="10">
    <source>
        <dbReference type="Ensembl" id="ENSLLEP00000038695.1"/>
    </source>
</evidence>
<feature type="domain" description="IRF tryptophan pentad repeat" evidence="9">
    <location>
        <begin position="5"/>
        <end position="110"/>
    </location>
</feature>
<dbReference type="FunFam" id="1.10.10.10:FF:000041">
    <property type="entry name" value="Interferon regulatory factor 4"/>
    <property type="match status" value="1"/>
</dbReference>
<dbReference type="SMART" id="SM01243">
    <property type="entry name" value="IRF-3"/>
    <property type="match status" value="1"/>
</dbReference>
<keyword evidence="6" id="KW-0539">Nucleus</keyword>
<dbReference type="Proteomes" id="UP000694569">
    <property type="component" value="Unplaced"/>
</dbReference>
<evidence type="ECO:0000256" key="1">
    <source>
        <dbReference type="ARBA" id="ARBA00004123"/>
    </source>
</evidence>
<dbReference type="InterPro" id="IPR008984">
    <property type="entry name" value="SMAD_FHA_dom_sf"/>
</dbReference>
<evidence type="ECO:0000256" key="7">
    <source>
        <dbReference type="SAM" id="MobiDB-lite"/>
    </source>
</evidence>
<dbReference type="Gene3D" id="2.60.200.10">
    <property type="match status" value="1"/>
</dbReference>
<dbReference type="GO" id="GO:0000981">
    <property type="term" value="F:DNA-binding transcription factor activity, RNA polymerase II-specific"/>
    <property type="evidence" value="ECO:0007669"/>
    <property type="project" value="TreeGrafter"/>
</dbReference>
<name>A0A8C5QKP8_9ANUR</name>
<dbReference type="SMART" id="SM00348">
    <property type="entry name" value="IRF"/>
    <property type="match status" value="1"/>
</dbReference>
<keyword evidence="8" id="KW-0472">Membrane</keyword>
<keyword evidence="4" id="KW-0010">Activator</keyword>
<dbReference type="GO" id="GO:0045944">
    <property type="term" value="P:positive regulation of transcription by RNA polymerase II"/>
    <property type="evidence" value="ECO:0007669"/>
    <property type="project" value="UniProtKB-ARBA"/>
</dbReference>
<keyword evidence="2" id="KW-0805">Transcription regulation</keyword>
<dbReference type="InterPro" id="IPR017855">
    <property type="entry name" value="SMAD-like_dom_sf"/>
</dbReference>
<dbReference type="Pfam" id="PF10401">
    <property type="entry name" value="IRF-3"/>
    <property type="match status" value="1"/>
</dbReference>
<evidence type="ECO:0000313" key="11">
    <source>
        <dbReference type="Proteomes" id="UP000694569"/>
    </source>
</evidence>
<dbReference type="GO" id="GO:0002376">
    <property type="term" value="P:immune system process"/>
    <property type="evidence" value="ECO:0007669"/>
    <property type="project" value="TreeGrafter"/>
</dbReference>
<accession>A0A8C5QKP8</accession>
<evidence type="ECO:0000259" key="9">
    <source>
        <dbReference type="PROSITE" id="PS51507"/>
    </source>
</evidence>
<dbReference type="Pfam" id="PF00605">
    <property type="entry name" value="IRF"/>
    <property type="match status" value="1"/>
</dbReference>
<dbReference type="GeneTree" id="ENSGT00940000160569"/>
<organism evidence="10 11">
    <name type="scientific">Leptobrachium leishanense</name>
    <name type="common">Leishan spiny toad</name>
    <dbReference type="NCBI Taxonomy" id="445787"/>
    <lineage>
        <taxon>Eukaryota</taxon>
        <taxon>Metazoa</taxon>
        <taxon>Chordata</taxon>
        <taxon>Craniata</taxon>
        <taxon>Vertebrata</taxon>
        <taxon>Euteleostomi</taxon>
        <taxon>Amphibia</taxon>
        <taxon>Batrachia</taxon>
        <taxon>Anura</taxon>
        <taxon>Pelobatoidea</taxon>
        <taxon>Megophryidae</taxon>
        <taxon>Leptobrachium</taxon>
    </lineage>
</organism>
<dbReference type="PANTHER" id="PTHR11949:SF1">
    <property type="entry name" value="INTERFERON REGULATORY FACTOR 3"/>
    <property type="match status" value="1"/>
</dbReference>
<reference evidence="10" key="2">
    <citation type="submission" date="2025-09" db="UniProtKB">
        <authorList>
            <consortium name="Ensembl"/>
        </authorList>
    </citation>
    <scope>IDENTIFICATION</scope>
</reference>
<reference evidence="10" key="1">
    <citation type="submission" date="2025-08" db="UniProtKB">
        <authorList>
            <consortium name="Ensembl"/>
        </authorList>
    </citation>
    <scope>IDENTIFICATION</scope>
</reference>
<dbReference type="InterPro" id="IPR036390">
    <property type="entry name" value="WH_DNA-bd_sf"/>
</dbReference>
<feature type="transmembrane region" description="Helical" evidence="8">
    <location>
        <begin position="526"/>
        <end position="546"/>
    </location>
</feature>
<dbReference type="OrthoDB" id="8691508at2759"/>
<dbReference type="InterPro" id="IPR019471">
    <property type="entry name" value="Interferon_reg_factor-3"/>
</dbReference>
<dbReference type="AlphaFoldDB" id="A0A8C5QKP8"/>
<dbReference type="SUPFAM" id="SSF46785">
    <property type="entry name" value="Winged helix' DNA-binding domain"/>
    <property type="match status" value="1"/>
</dbReference>
<feature type="transmembrane region" description="Helical" evidence="8">
    <location>
        <begin position="431"/>
        <end position="456"/>
    </location>
</feature>
<protein>
    <recommendedName>
        <fullName evidence="9">IRF tryptophan pentad repeat domain-containing protein</fullName>
    </recommendedName>
</protein>
<keyword evidence="3" id="KW-0238">DNA-binding</keyword>
<evidence type="ECO:0000256" key="2">
    <source>
        <dbReference type="ARBA" id="ARBA00023015"/>
    </source>
</evidence>
<dbReference type="PRINTS" id="PR00267">
    <property type="entry name" value="INTFRNREGFCT"/>
</dbReference>
<evidence type="ECO:0000256" key="8">
    <source>
        <dbReference type="SAM" id="Phobius"/>
    </source>
</evidence>
<sequence>MGSQKPRIIPWLIEQIDSQEYPGLTWINAEKTQFRIPWKHGLRQDRSDDDVRIFEAWAIASRSYDPTKDKANPAIWKRNVRSALNRKPVRVVVDKSTNSSDPHKIYELLQGHNAEAGDAAAEELYVNDSISPASDQTSFSNPGSVASTVNRTLSDNIMQMQISHNEEDLYRSAEELENREAINDLDYAASGHGEWYAEIPSPALVAFDEYSAYGDLHHNTTSEPQPGVPIQGEQEPRQDSGQHNNITALFPNKTFETEFEVKVYYRGTLIKSATVKNHHGFCITSRQEPNLASYLEDVCLPVPSSINDQIVVCKIKELLKNLVHGTLIEVRDGLICGKRLGKCRSYWSMTETPDTCEPIQIDKNDYSVLYSMQQFVEGRVSFVPFFLPHTVTLSHSPCLTLLLCPILLASHYYFVPFFLPHIITLSHSSCLTLLLCPILLVSHYYFVPFSLSHIITLSHSCLTWLLCPILLVSHYYFVPFSLSHIITLSHSPCLTLLLCPILLVSHYYFVPFSLSHLITLSHSPCLTLLLCPILLVSHYYFVPISLPHIVTLSHSSCLTLLLCPILLASHCFFVPFFLPHIVTLSHSS</sequence>
<comment type="subcellular location">
    <subcellularLocation>
        <location evidence="1">Nucleus</location>
    </subcellularLocation>
</comment>
<dbReference type="GO" id="GO:0000978">
    <property type="term" value="F:RNA polymerase II cis-regulatory region sequence-specific DNA binding"/>
    <property type="evidence" value="ECO:0007669"/>
    <property type="project" value="TreeGrafter"/>
</dbReference>
<evidence type="ECO:0000256" key="4">
    <source>
        <dbReference type="ARBA" id="ARBA00023159"/>
    </source>
</evidence>
<keyword evidence="8" id="KW-0812">Transmembrane</keyword>
<feature type="transmembrane region" description="Helical" evidence="8">
    <location>
        <begin position="399"/>
        <end position="419"/>
    </location>
</feature>
<dbReference type="PANTHER" id="PTHR11949">
    <property type="entry name" value="INTERFERON REGULATORY FACTOR"/>
    <property type="match status" value="1"/>
</dbReference>
<evidence type="ECO:0000256" key="5">
    <source>
        <dbReference type="ARBA" id="ARBA00023163"/>
    </source>
</evidence>
<proteinExistence type="predicted"/>
<dbReference type="InterPro" id="IPR001346">
    <property type="entry name" value="Interferon_reg_fact_DNA-bd_dom"/>
</dbReference>
<dbReference type="PROSITE" id="PS51507">
    <property type="entry name" value="IRF_2"/>
    <property type="match status" value="1"/>
</dbReference>
<dbReference type="InterPro" id="IPR036388">
    <property type="entry name" value="WH-like_DNA-bd_sf"/>
</dbReference>